<evidence type="ECO:0000313" key="2">
    <source>
        <dbReference type="EMBL" id="GFH18479.1"/>
    </source>
</evidence>
<evidence type="ECO:0000313" key="3">
    <source>
        <dbReference type="Proteomes" id="UP000485058"/>
    </source>
</evidence>
<evidence type="ECO:0000256" key="1">
    <source>
        <dbReference type="SAM" id="Phobius"/>
    </source>
</evidence>
<keyword evidence="1" id="KW-1133">Transmembrane helix</keyword>
<dbReference type="EMBL" id="BLLF01001306">
    <property type="protein sequence ID" value="GFH18479.1"/>
    <property type="molecule type" value="Genomic_DNA"/>
</dbReference>
<comment type="caution">
    <text evidence="2">The sequence shown here is derived from an EMBL/GenBank/DDBJ whole genome shotgun (WGS) entry which is preliminary data.</text>
</comment>
<feature type="transmembrane region" description="Helical" evidence="1">
    <location>
        <begin position="24"/>
        <end position="46"/>
    </location>
</feature>
<name>A0A699ZGD4_HAELA</name>
<organism evidence="2 3">
    <name type="scientific">Haematococcus lacustris</name>
    <name type="common">Green alga</name>
    <name type="synonym">Haematococcus pluvialis</name>
    <dbReference type="NCBI Taxonomy" id="44745"/>
    <lineage>
        <taxon>Eukaryota</taxon>
        <taxon>Viridiplantae</taxon>
        <taxon>Chlorophyta</taxon>
        <taxon>core chlorophytes</taxon>
        <taxon>Chlorophyceae</taxon>
        <taxon>CS clade</taxon>
        <taxon>Chlamydomonadales</taxon>
        <taxon>Haematococcaceae</taxon>
        <taxon>Haematococcus</taxon>
    </lineage>
</organism>
<proteinExistence type="predicted"/>
<protein>
    <submittedName>
        <fullName evidence="2">Uncharacterized protein</fullName>
    </submittedName>
</protein>
<sequence>MLANPAKFLLQFVPEKTKTNKPEFFGEGASAFVYWYAVLLAVLTYVEARALISNNVPALLVVMESLLLGDFLYIGAAWALARAAGGWT</sequence>
<keyword evidence="1" id="KW-0472">Membrane</keyword>
<feature type="transmembrane region" description="Helical" evidence="1">
    <location>
        <begin position="58"/>
        <end position="81"/>
    </location>
</feature>
<keyword evidence="3" id="KW-1185">Reference proteome</keyword>
<gene>
    <name evidence="2" type="ORF">HaLaN_15295</name>
</gene>
<feature type="non-terminal residue" evidence="2">
    <location>
        <position position="88"/>
    </location>
</feature>
<accession>A0A699ZGD4</accession>
<dbReference type="AlphaFoldDB" id="A0A699ZGD4"/>
<reference evidence="2 3" key="1">
    <citation type="submission" date="2020-02" db="EMBL/GenBank/DDBJ databases">
        <title>Draft genome sequence of Haematococcus lacustris strain NIES-144.</title>
        <authorList>
            <person name="Morimoto D."/>
            <person name="Nakagawa S."/>
            <person name="Yoshida T."/>
            <person name="Sawayama S."/>
        </authorList>
    </citation>
    <scope>NUCLEOTIDE SEQUENCE [LARGE SCALE GENOMIC DNA]</scope>
    <source>
        <strain evidence="2 3">NIES-144</strain>
    </source>
</reference>
<keyword evidence="1" id="KW-0812">Transmembrane</keyword>
<dbReference type="Proteomes" id="UP000485058">
    <property type="component" value="Unassembled WGS sequence"/>
</dbReference>